<dbReference type="Proteomes" id="UP000225821">
    <property type="component" value="Segment"/>
</dbReference>
<reference evidence="2 3" key="1">
    <citation type="submission" date="2016-03" db="EMBL/GenBank/DDBJ databases">
        <title>Characterisation of pf16 and phiPMW: Two novel phages infecting Pseudomonas putida PpG1.</title>
        <authorList>
            <person name="Magill D.J."/>
            <person name="Krylov V.N."/>
            <person name="Shaburova O.V."/>
            <person name="Allen C.C.R."/>
            <person name="McGrath J.W."/>
            <person name="Quinn J.P."/>
            <person name="Kulakov L.A."/>
        </authorList>
    </citation>
    <scope>NUCLEOTIDE SEQUENCE [LARGE SCALE GENOMIC DNA]</scope>
</reference>
<proteinExistence type="predicted"/>
<accession>A0A1S5R634</accession>
<evidence type="ECO:0000313" key="3">
    <source>
        <dbReference type="Proteomes" id="UP000225821"/>
    </source>
</evidence>
<dbReference type="Pfam" id="PF11649">
    <property type="entry name" value="T4_neck-protein"/>
    <property type="match status" value="1"/>
</dbReference>
<organism evidence="2 3">
    <name type="scientific">Pseudomonas phage pf16</name>
    <dbReference type="NCBI Taxonomy" id="1815630"/>
    <lineage>
        <taxon>Viruses</taxon>
        <taxon>Duplodnaviria</taxon>
        <taxon>Heunggongvirae</taxon>
        <taxon>Uroviricota</taxon>
        <taxon>Caudoviricetes</taxon>
        <taxon>Chakrabartyvirus</taxon>
        <taxon>Chakrabartyvirus pf16</taxon>
    </lineage>
</organism>
<evidence type="ECO:0000256" key="1">
    <source>
        <dbReference type="SAM" id="MobiDB-lite"/>
    </source>
</evidence>
<dbReference type="OrthoDB" id="5624at10239"/>
<evidence type="ECO:0008006" key="4">
    <source>
        <dbReference type="Google" id="ProtNLM"/>
    </source>
</evidence>
<dbReference type="InterPro" id="IPR021674">
    <property type="entry name" value="Phage_T4_Gp14_neck-protein"/>
</dbReference>
<gene>
    <name evidence="2" type="ORF">pf16_117</name>
</gene>
<keyword evidence="3" id="KW-1185">Reference proteome</keyword>
<protein>
    <recommendedName>
        <fullName evidence="4">Neck protein</fullName>
    </recommendedName>
</protein>
<sequence>MLNPYMNNYYVNEEQSLTDELIIEAIQAKGVELRYLERTHNNYNYLYGEDPTSSFTGTKSIEMYPASVSGWEGQGELMGKFGLSISDSATFVLSKTRFAEEFPHLKRPREGDLLFMPITNAILEIKYVNTESPFFQQGKQLVYELKVELFEASHEQIDTGDVDVNALLDEVLGTTPETDTGPYGDNAELEADAQPQTSFDPANPFAVR</sequence>
<dbReference type="EMBL" id="KU873925">
    <property type="protein sequence ID" value="AND75040.1"/>
    <property type="molecule type" value="Genomic_DNA"/>
</dbReference>
<evidence type="ECO:0000313" key="2">
    <source>
        <dbReference type="EMBL" id="AND75040.1"/>
    </source>
</evidence>
<name>A0A1S5R634_9CAUD</name>
<feature type="region of interest" description="Disordered" evidence="1">
    <location>
        <begin position="173"/>
        <end position="208"/>
    </location>
</feature>